<dbReference type="EMBL" id="JAPQKR010000013">
    <property type="protein sequence ID" value="KAJ5201588.1"/>
    <property type="molecule type" value="Genomic_DNA"/>
</dbReference>
<proteinExistence type="predicted"/>
<reference evidence="2" key="2">
    <citation type="journal article" date="2023" name="IMA Fungus">
        <title>Comparative genomic study of the Penicillium genus elucidates a diverse pangenome and 15 lateral gene transfer events.</title>
        <authorList>
            <person name="Petersen C."/>
            <person name="Sorensen T."/>
            <person name="Nielsen M.R."/>
            <person name="Sondergaard T.E."/>
            <person name="Sorensen J.L."/>
            <person name="Fitzpatrick D.A."/>
            <person name="Frisvad J.C."/>
            <person name="Nielsen K.L."/>
        </authorList>
    </citation>
    <scope>NUCLEOTIDE SEQUENCE</scope>
    <source>
        <strain evidence="2">IBT 15544</strain>
    </source>
</reference>
<evidence type="ECO:0000313" key="2">
    <source>
        <dbReference type="EMBL" id="KAJ5201588.1"/>
    </source>
</evidence>
<dbReference type="AlphaFoldDB" id="A0A9W9SX21"/>
<name>A0A9W9SX21_9EURO</name>
<feature type="region of interest" description="Disordered" evidence="1">
    <location>
        <begin position="57"/>
        <end position="120"/>
    </location>
</feature>
<comment type="caution">
    <text evidence="2">The sequence shown here is derived from an EMBL/GenBank/DDBJ whole genome shotgun (WGS) entry which is preliminary data.</text>
</comment>
<evidence type="ECO:0000313" key="3">
    <source>
        <dbReference type="Proteomes" id="UP001150904"/>
    </source>
</evidence>
<dbReference type="RefSeq" id="XP_058307504.1">
    <property type="nucleotide sequence ID" value="XM_058453313.1"/>
</dbReference>
<reference evidence="2" key="1">
    <citation type="submission" date="2022-12" db="EMBL/GenBank/DDBJ databases">
        <authorList>
            <person name="Petersen C."/>
        </authorList>
    </citation>
    <scope>NUCLEOTIDE SEQUENCE</scope>
    <source>
        <strain evidence="2">IBT 15544</strain>
    </source>
</reference>
<organism evidence="2 3">
    <name type="scientific">Penicillium cinerascens</name>
    <dbReference type="NCBI Taxonomy" id="70096"/>
    <lineage>
        <taxon>Eukaryota</taxon>
        <taxon>Fungi</taxon>
        <taxon>Dikarya</taxon>
        <taxon>Ascomycota</taxon>
        <taxon>Pezizomycotina</taxon>
        <taxon>Eurotiomycetes</taxon>
        <taxon>Eurotiomycetidae</taxon>
        <taxon>Eurotiales</taxon>
        <taxon>Aspergillaceae</taxon>
        <taxon>Penicillium</taxon>
    </lineage>
</organism>
<protein>
    <submittedName>
        <fullName evidence="2">Uncharacterized protein</fullName>
    </submittedName>
</protein>
<accession>A0A9W9SX21</accession>
<feature type="compositionally biased region" description="Basic and acidic residues" evidence="1">
    <location>
        <begin position="64"/>
        <end position="79"/>
    </location>
</feature>
<gene>
    <name evidence="2" type="ORF">N7498_006251</name>
</gene>
<sequence>MAVLVGEFVYLFDEIKAGREMRCPRADGDELRRTERDWPRYSNSLGTGQLVPMELSYTSPLDGPEAHGARRLGRDEHASRPSVATRMSRSGPRLFPLRSLGACAPNSQSATIKKPGPGTE</sequence>
<keyword evidence="3" id="KW-1185">Reference proteome</keyword>
<evidence type="ECO:0000256" key="1">
    <source>
        <dbReference type="SAM" id="MobiDB-lite"/>
    </source>
</evidence>
<dbReference type="GeneID" id="83180614"/>
<dbReference type="Proteomes" id="UP001150904">
    <property type="component" value="Unassembled WGS sequence"/>
</dbReference>